<sequence length="296" mass="32849">MPDTRAAFTVDPNRGPSDPLFRFGVIADPQYAAIPPNRELNRYYAKSLGKLNEAIETFNAAELQFVVTLGDIIDRDFASYDDILPLYSRLRHPQFFLLGNHDFAVAAQHLPAIAARVGLERTYYDFAGGGYRFILLDGNEVSLFAPPEGDSRRAIAADHLEALTAAGAANAQRWNGALSDAQFAWLDQTISAAEQAGERIIVMNHYPVYPANAHNLWDSERVADRLTRSRHVVAYFNGHNHAGNYGALGDIHFVNFKGMVDTPDSNTYAIVEIFEDRIAIHGFGREESRVLPLARG</sequence>
<dbReference type="Proteomes" id="UP001241603">
    <property type="component" value="Unassembled WGS sequence"/>
</dbReference>
<accession>A0ABU0HB15</accession>
<evidence type="ECO:0000259" key="1">
    <source>
        <dbReference type="Pfam" id="PF00149"/>
    </source>
</evidence>
<name>A0ABU0HB15_9HYPH</name>
<protein>
    <submittedName>
        <fullName evidence="2">3',5'-cyclic AMP phosphodiesterase CpdA</fullName>
    </submittedName>
</protein>
<evidence type="ECO:0000313" key="2">
    <source>
        <dbReference type="EMBL" id="MDQ0439455.1"/>
    </source>
</evidence>
<dbReference type="EMBL" id="JAUSVO010000005">
    <property type="protein sequence ID" value="MDQ0439455.1"/>
    <property type="molecule type" value="Genomic_DNA"/>
</dbReference>
<gene>
    <name evidence="2" type="ORF">QO014_003856</name>
</gene>
<comment type="caution">
    <text evidence="2">The sequence shown here is derived from an EMBL/GenBank/DDBJ whole genome shotgun (WGS) entry which is preliminary data.</text>
</comment>
<dbReference type="Gene3D" id="3.60.21.10">
    <property type="match status" value="1"/>
</dbReference>
<dbReference type="SUPFAM" id="SSF56300">
    <property type="entry name" value="Metallo-dependent phosphatases"/>
    <property type="match status" value="1"/>
</dbReference>
<dbReference type="PANTHER" id="PTHR16509:SF8">
    <property type="entry name" value="MANGANESE-DEPENDENT ADP-RIBOSE_CDP-ALCOHOL DIPHOSPHATASE"/>
    <property type="match status" value="1"/>
</dbReference>
<proteinExistence type="predicted"/>
<dbReference type="InterPro" id="IPR029052">
    <property type="entry name" value="Metallo-depent_PP-like"/>
</dbReference>
<dbReference type="Pfam" id="PF00149">
    <property type="entry name" value="Metallophos"/>
    <property type="match status" value="1"/>
</dbReference>
<feature type="domain" description="Calcineurin-like phosphoesterase" evidence="1">
    <location>
        <begin position="21"/>
        <end position="242"/>
    </location>
</feature>
<dbReference type="PANTHER" id="PTHR16509">
    <property type="match status" value="1"/>
</dbReference>
<keyword evidence="3" id="KW-1185">Reference proteome</keyword>
<dbReference type="InterPro" id="IPR004843">
    <property type="entry name" value="Calcineurin-like_PHP"/>
</dbReference>
<dbReference type="RefSeq" id="WP_266350333.1">
    <property type="nucleotide sequence ID" value="NZ_JAPKNG010000005.1"/>
</dbReference>
<reference evidence="2 3" key="1">
    <citation type="submission" date="2023-07" db="EMBL/GenBank/DDBJ databases">
        <title>Genomic Encyclopedia of Type Strains, Phase IV (KMG-IV): sequencing the most valuable type-strain genomes for metagenomic binning, comparative biology and taxonomic classification.</title>
        <authorList>
            <person name="Goeker M."/>
        </authorList>
    </citation>
    <scope>NUCLEOTIDE SEQUENCE [LARGE SCALE GENOMIC DNA]</scope>
    <source>
        <strain evidence="2 3">B6-8</strain>
    </source>
</reference>
<evidence type="ECO:0000313" key="3">
    <source>
        <dbReference type="Proteomes" id="UP001241603"/>
    </source>
</evidence>
<organism evidence="2 3">
    <name type="scientific">Kaistia dalseonensis</name>
    <dbReference type="NCBI Taxonomy" id="410840"/>
    <lineage>
        <taxon>Bacteria</taxon>
        <taxon>Pseudomonadati</taxon>
        <taxon>Pseudomonadota</taxon>
        <taxon>Alphaproteobacteria</taxon>
        <taxon>Hyphomicrobiales</taxon>
        <taxon>Kaistiaceae</taxon>
        <taxon>Kaistia</taxon>
    </lineage>
</organism>